<evidence type="ECO:0000313" key="3">
    <source>
        <dbReference type="Proteomes" id="UP001597168"/>
    </source>
</evidence>
<dbReference type="InterPro" id="IPR036291">
    <property type="entry name" value="NAD(P)-bd_dom_sf"/>
</dbReference>
<dbReference type="Pfam" id="PF03807">
    <property type="entry name" value="F420_oxidored"/>
    <property type="match status" value="1"/>
</dbReference>
<dbReference type="SUPFAM" id="SSF51735">
    <property type="entry name" value="NAD(P)-binding Rossmann-fold domains"/>
    <property type="match status" value="1"/>
</dbReference>
<name>A0ABW3R5H0_9PSEU</name>
<keyword evidence="3" id="KW-1185">Reference proteome</keyword>
<proteinExistence type="predicted"/>
<sequence length="44" mass="4371">MRIGVLGTGGMADALGGRWVAAGHEVLVGGPSPARSRELAARIG</sequence>
<evidence type="ECO:0000259" key="1">
    <source>
        <dbReference type="Pfam" id="PF03807"/>
    </source>
</evidence>
<dbReference type="RefSeq" id="WP_380730053.1">
    <property type="nucleotide sequence ID" value="NZ_JBHTLK010000361.1"/>
</dbReference>
<evidence type="ECO:0000313" key="2">
    <source>
        <dbReference type="EMBL" id="MFD1152302.1"/>
    </source>
</evidence>
<protein>
    <submittedName>
        <fullName evidence="2">NAD(P)-binding domain-containing protein</fullName>
    </submittedName>
</protein>
<dbReference type="Proteomes" id="UP001597168">
    <property type="component" value="Unassembled WGS sequence"/>
</dbReference>
<dbReference type="Gene3D" id="3.40.50.720">
    <property type="entry name" value="NAD(P)-binding Rossmann-like Domain"/>
    <property type="match status" value="1"/>
</dbReference>
<organism evidence="2 3">
    <name type="scientific">Saccharothrix hoggarensis</name>
    <dbReference type="NCBI Taxonomy" id="913853"/>
    <lineage>
        <taxon>Bacteria</taxon>
        <taxon>Bacillati</taxon>
        <taxon>Actinomycetota</taxon>
        <taxon>Actinomycetes</taxon>
        <taxon>Pseudonocardiales</taxon>
        <taxon>Pseudonocardiaceae</taxon>
        <taxon>Saccharothrix</taxon>
    </lineage>
</organism>
<gene>
    <name evidence="2" type="ORF">ACFQ3T_34645</name>
</gene>
<accession>A0ABW3R5H0</accession>
<feature type="non-terminal residue" evidence="2">
    <location>
        <position position="44"/>
    </location>
</feature>
<comment type="caution">
    <text evidence="2">The sequence shown here is derived from an EMBL/GenBank/DDBJ whole genome shotgun (WGS) entry which is preliminary data.</text>
</comment>
<reference evidence="3" key="1">
    <citation type="journal article" date="2019" name="Int. J. Syst. Evol. Microbiol.">
        <title>The Global Catalogue of Microorganisms (GCM) 10K type strain sequencing project: providing services to taxonomists for standard genome sequencing and annotation.</title>
        <authorList>
            <consortium name="The Broad Institute Genomics Platform"/>
            <consortium name="The Broad Institute Genome Sequencing Center for Infectious Disease"/>
            <person name="Wu L."/>
            <person name="Ma J."/>
        </authorList>
    </citation>
    <scope>NUCLEOTIDE SEQUENCE [LARGE SCALE GENOMIC DNA]</scope>
    <source>
        <strain evidence="3">CCUG 60214</strain>
    </source>
</reference>
<dbReference type="InterPro" id="IPR028939">
    <property type="entry name" value="P5C_Rdtase_cat_N"/>
</dbReference>
<dbReference type="EMBL" id="JBHTLK010000361">
    <property type="protein sequence ID" value="MFD1152302.1"/>
    <property type="molecule type" value="Genomic_DNA"/>
</dbReference>
<feature type="domain" description="Pyrroline-5-carboxylate reductase catalytic N-terminal" evidence="1">
    <location>
        <begin position="2"/>
        <end position="44"/>
    </location>
</feature>